<protein>
    <submittedName>
        <fullName evidence="1">Uncharacterized protein</fullName>
    </submittedName>
</protein>
<accession>A0A1I0VJX1</accession>
<dbReference type="AlphaFoldDB" id="A0A1I0VJX1"/>
<evidence type="ECO:0000313" key="1">
    <source>
        <dbReference type="EMBL" id="SFA76327.1"/>
    </source>
</evidence>
<organism evidence="1 2">
    <name type="scientific">Clostridium frigidicarnis</name>
    <dbReference type="NCBI Taxonomy" id="84698"/>
    <lineage>
        <taxon>Bacteria</taxon>
        <taxon>Bacillati</taxon>
        <taxon>Bacillota</taxon>
        <taxon>Clostridia</taxon>
        <taxon>Eubacteriales</taxon>
        <taxon>Clostridiaceae</taxon>
        <taxon>Clostridium</taxon>
    </lineage>
</organism>
<dbReference type="OrthoDB" id="1904255at2"/>
<evidence type="ECO:0000313" key="2">
    <source>
        <dbReference type="Proteomes" id="UP000198619"/>
    </source>
</evidence>
<dbReference type="RefSeq" id="WP_090038259.1">
    <property type="nucleotide sequence ID" value="NZ_FOKI01000002.1"/>
</dbReference>
<gene>
    <name evidence="1" type="ORF">SAMN04488528_1002106</name>
</gene>
<dbReference type="EMBL" id="FOKI01000002">
    <property type="protein sequence ID" value="SFA76327.1"/>
    <property type="molecule type" value="Genomic_DNA"/>
</dbReference>
<sequence>MDFLEFDELRWLNKYLDYSPRLDLEDLNQLKLFTFMWDMFDAETCKGNCNAQQLANFVLNTLNIASESKSSSFIDAYFTYFKNRYVEDGKTNKLFDQLTYNVNETFTNGETEYKFKDFTQKVLLENNPTEKNRVLATMLIIYRLRFNFFLRDENRMVINDQYKNFTVANNLISILLDKYKKENKQ</sequence>
<proteinExistence type="predicted"/>
<reference evidence="1 2" key="1">
    <citation type="submission" date="2016-10" db="EMBL/GenBank/DDBJ databases">
        <authorList>
            <person name="de Groot N.N."/>
        </authorList>
    </citation>
    <scope>NUCLEOTIDE SEQUENCE [LARGE SCALE GENOMIC DNA]</scope>
    <source>
        <strain evidence="1 2">DSM 12271</strain>
    </source>
</reference>
<name>A0A1I0VJX1_9CLOT</name>
<dbReference type="Proteomes" id="UP000198619">
    <property type="component" value="Unassembled WGS sequence"/>
</dbReference>
<dbReference type="STRING" id="84698.SAMN04488528_1002106"/>
<keyword evidence="2" id="KW-1185">Reference proteome</keyword>